<dbReference type="EMBL" id="UIGY01000028">
    <property type="protein sequence ID" value="SUZ08782.1"/>
    <property type="molecule type" value="Genomic_DNA"/>
</dbReference>
<dbReference type="AlphaFoldDB" id="A0A381L5M3"/>
<protein>
    <submittedName>
        <fullName evidence="1">BgtAc-30086</fullName>
    </submittedName>
</protein>
<name>A0A381L5M3_BLUGR</name>
<proteinExistence type="predicted"/>
<accession>A0A381L5M3</accession>
<evidence type="ECO:0000313" key="1">
    <source>
        <dbReference type="EMBL" id="SUZ08782.1"/>
    </source>
</evidence>
<feature type="non-terminal residue" evidence="1">
    <location>
        <position position="140"/>
    </location>
</feature>
<gene>
    <name evidence="1" type="ORF">BGT96224V2_LOCUS1943</name>
</gene>
<reference evidence="1" key="1">
    <citation type="submission" date="2018-07" db="EMBL/GenBank/DDBJ databases">
        <authorList>
            <person name="Quirk P.G."/>
            <person name="Krulwich T.A."/>
        </authorList>
    </citation>
    <scope>NUCLEOTIDE SEQUENCE</scope>
    <source>
        <strain evidence="1">96224</strain>
    </source>
</reference>
<sequence>MPGLQIARAATDNDDVPFTNFAIIEALGRIYATHRRLLSLYQNAPYSDPRVQYDGAIVSLFHGEDFRGQPRIAFLFKTTLEPIERNANVQGLYWVVASCENNKCFHRGIIRIGSNPMDYTALDEVDEADEHHDILCYPEN</sequence>
<organism evidence="1">
    <name type="scientific">Blumeria graminis f. sp. tritici 96224</name>
    <dbReference type="NCBI Taxonomy" id="1268274"/>
    <lineage>
        <taxon>Eukaryota</taxon>
        <taxon>Fungi</taxon>
        <taxon>Dikarya</taxon>
        <taxon>Ascomycota</taxon>
        <taxon>Pezizomycotina</taxon>
        <taxon>Leotiomycetes</taxon>
        <taxon>Erysiphales</taxon>
        <taxon>Erysiphaceae</taxon>
        <taxon>Blumeria</taxon>
    </lineage>
</organism>